<organism evidence="3 4">
    <name type="scientific">Rhododendron simsii</name>
    <name type="common">Sims's rhododendron</name>
    <dbReference type="NCBI Taxonomy" id="118357"/>
    <lineage>
        <taxon>Eukaryota</taxon>
        <taxon>Viridiplantae</taxon>
        <taxon>Streptophyta</taxon>
        <taxon>Embryophyta</taxon>
        <taxon>Tracheophyta</taxon>
        <taxon>Spermatophyta</taxon>
        <taxon>Magnoliopsida</taxon>
        <taxon>eudicotyledons</taxon>
        <taxon>Gunneridae</taxon>
        <taxon>Pentapetalae</taxon>
        <taxon>asterids</taxon>
        <taxon>Ericales</taxon>
        <taxon>Ericaceae</taxon>
        <taxon>Ericoideae</taxon>
        <taxon>Rhodoreae</taxon>
        <taxon>Rhododendron</taxon>
    </lineage>
</organism>
<feature type="region of interest" description="Disordered" evidence="1">
    <location>
        <begin position="509"/>
        <end position="539"/>
    </location>
</feature>
<accession>A0A834GUQ8</accession>
<dbReference type="InterPro" id="IPR013989">
    <property type="entry name" value="Dev_and_cell_death_domain"/>
</dbReference>
<name>A0A834GUQ8_RHOSS</name>
<evidence type="ECO:0000259" key="2">
    <source>
        <dbReference type="PROSITE" id="PS51222"/>
    </source>
</evidence>
<gene>
    <name evidence="3" type="ORF">RHSIM_Rhsim06G0242000</name>
</gene>
<dbReference type="PROSITE" id="PS51222">
    <property type="entry name" value="DCD"/>
    <property type="match status" value="1"/>
</dbReference>
<dbReference type="PANTHER" id="PTHR46444:SF9">
    <property type="entry name" value="DCD (DEVELOPMENT AND CELL DEATH) DOMAIN PROTEIN"/>
    <property type="match status" value="1"/>
</dbReference>
<dbReference type="SMART" id="SM00767">
    <property type="entry name" value="DCD"/>
    <property type="match status" value="1"/>
</dbReference>
<reference evidence="3" key="1">
    <citation type="submission" date="2019-11" db="EMBL/GenBank/DDBJ databases">
        <authorList>
            <person name="Liu Y."/>
            <person name="Hou J."/>
            <person name="Li T.-Q."/>
            <person name="Guan C.-H."/>
            <person name="Wu X."/>
            <person name="Wu H.-Z."/>
            <person name="Ling F."/>
            <person name="Zhang R."/>
            <person name="Shi X.-G."/>
            <person name="Ren J.-P."/>
            <person name="Chen E.-F."/>
            <person name="Sun J.-M."/>
        </authorList>
    </citation>
    <scope>NUCLEOTIDE SEQUENCE</scope>
    <source>
        <strain evidence="3">Adult_tree_wgs_1</strain>
        <tissue evidence="3">Leaves</tissue>
    </source>
</reference>
<feature type="compositionally biased region" description="Basic and acidic residues" evidence="1">
    <location>
        <begin position="516"/>
        <end position="535"/>
    </location>
</feature>
<dbReference type="OrthoDB" id="1928633at2759"/>
<protein>
    <recommendedName>
        <fullName evidence="2">DCD domain-containing protein</fullName>
    </recommendedName>
</protein>
<sequence length="619" mass="69077">MTPNYFWKKNACGNAPEFGAIFMSNQSTKDECFKRKLFGLPHAFAEFVKEVKAGMILFLFEYEKKKLYGVFRAVSDGRMDIVPHAYQSTGKKFPAQVCFTVIWNCCPLSEPDFRDAIRENYFAERKFNIGLSKYQVERLLYLFHSTMVRVQKSLSKKHVKKRHSNTTAKVYSSLDSTEDSVVENQGTKLVDVPQTLNESTSRFKHPFTTGTSNLFTSLHENITPSSDAIASSCFSGCQPVPLERESECIDVSSYTASSGLGDYIPLSSPEQFEPTETGQAFSEATCDGHKDSSLAEACIFPMSFGVRDSTQPSSVHNADGGLCDESSPAHQSDSYPRVKGLYSDIPDKKGSVFSRLNLVSKASDIPDKKGGVFSRLNLESKASLEKNEDNSEVTESIHEIMKKLQKSHKKWEKANRKTKSVVHGIGDRTLKNRSSVFSRLSIASVQRNNVKNWNTWRRETGAKVHADGEVGGCSSENRQKKRRLVSLIIRDELNVDTEIRDRWCLEVQTQPQESSAGKEKGGSCEGSTKSDKSGDNEIVFPPKDIVLSVIYPTTSDGKGEEQGRALTNMDLMLGKEDGSIANCFNEVDPKPLKTYQRRRRVCDTEPVSLVSIETGNVMC</sequence>
<evidence type="ECO:0000313" key="4">
    <source>
        <dbReference type="Proteomes" id="UP000626092"/>
    </source>
</evidence>
<feature type="domain" description="DCD" evidence="2">
    <location>
        <begin position="15"/>
        <end position="145"/>
    </location>
</feature>
<proteinExistence type="predicted"/>
<dbReference type="Pfam" id="PF10539">
    <property type="entry name" value="Dev_Cell_Death"/>
    <property type="match status" value="1"/>
</dbReference>
<evidence type="ECO:0000313" key="3">
    <source>
        <dbReference type="EMBL" id="KAF7139807.1"/>
    </source>
</evidence>
<comment type="caution">
    <text evidence="3">The sequence shown here is derived from an EMBL/GenBank/DDBJ whole genome shotgun (WGS) entry which is preliminary data.</text>
</comment>
<feature type="region of interest" description="Disordered" evidence="1">
    <location>
        <begin position="309"/>
        <end position="336"/>
    </location>
</feature>
<dbReference type="AlphaFoldDB" id="A0A834GUQ8"/>
<dbReference type="PANTHER" id="PTHR46444">
    <property type="entry name" value="DCD (DEVELOPMENT AND CELL DEATH) DOMAIN PROTEIN-RELATED"/>
    <property type="match status" value="1"/>
</dbReference>
<keyword evidence="4" id="KW-1185">Reference proteome</keyword>
<dbReference type="EMBL" id="WJXA01000006">
    <property type="protein sequence ID" value="KAF7139807.1"/>
    <property type="molecule type" value="Genomic_DNA"/>
</dbReference>
<dbReference type="Proteomes" id="UP000626092">
    <property type="component" value="Unassembled WGS sequence"/>
</dbReference>
<evidence type="ECO:0000256" key="1">
    <source>
        <dbReference type="SAM" id="MobiDB-lite"/>
    </source>
</evidence>